<protein>
    <submittedName>
        <fullName evidence="3">SRPBCC family protein</fullName>
    </submittedName>
</protein>
<dbReference type="Gene3D" id="3.30.530.20">
    <property type="match status" value="1"/>
</dbReference>
<evidence type="ECO:0000259" key="2">
    <source>
        <dbReference type="Pfam" id="PF08327"/>
    </source>
</evidence>
<proteinExistence type="inferred from homology"/>
<comment type="similarity">
    <text evidence="1">Belongs to the AHA1 family.</text>
</comment>
<reference evidence="3 4" key="1">
    <citation type="submission" date="2024-04" db="EMBL/GenBank/DDBJ databases">
        <title>WGS of bacteria from Torrens River.</title>
        <authorList>
            <person name="Wyrsch E.R."/>
            <person name="Drigo B."/>
        </authorList>
    </citation>
    <scope>NUCLEOTIDE SEQUENCE [LARGE SCALE GENOMIC DNA]</scope>
    <source>
        <strain evidence="3 4">TWI391</strain>
    </source>
</reference>
<evidence type="ECO:0000256" key="1">
    <source>
        <dbReference type="ARBA" id="ARBA00006817"/>
    </source>
</evidence>
<organism evidence="3 4">
    <name type="scientific">Sphingobacterium kitahiroshimense</name>
    <dbReference type="NCBI Taxonomy" id="470446"/>
    <lineage>
        <taxon>Bacteria</taxon>
        <taxon>Pseudomonadati</taxon>
        <taxon>Bacteroidota</taxon>
        <taxon>Sphingobacteriia</taxon>
        <taxon>Sphingobacteriales</taxon>
        <taxon>Sphingobacteriaceae</taxon>
        <taxon>Sphingobacterium</taxon>
    </lineage>
</organism>
<dbReference type="InterPro" id="IPR023393">
    <property type="entry name" value="START-like_dom_sf"/>
</dbReference>
<accession>A0ABV0BY85</accession>
<dbReference type="InterPro" id="IPR013538">
    <property type="entry name" value="ASHA1/2-like_C"/>
</dbReference>
<feature type="domain" description="Activator of Hsp90 ATPase homologue 1/2-like C-terminal" evidence="2">
    <location>
        <begin position="14"/>
        <end position="137"/>
    </location>
</feature>
<dbReference type="Pfam" id="PF08327">
    <property type="entry name" value="AHSA1"/>
    <property type="match status" value="1"/>
</dbReference>
<evidence type="ECO:0000313" key="4">
    <source>
        <dbReference type="Proteomes" id="UP001409291"/>
    </source>
</evidence>
<comment type="caution">
    <text evidence="3">The sequence shown here is derived from an EMBL/GenBank/DDBJ whole genome shotgun (WGS) entry which is preliminary data.</text>
</comment>
<dbReference type="SUPFAM" id="SSF55961">
    <property type="entry name" value="Bet v1-like"/>
    <property type="match status" value="1"/>
</dbReference>
<evidence type="ECO:0000313" key="3">
    <source>
        <dbReference type="EMBL" id="MEN5378322.1"/>
    </source>
</evidence>
<dbReference type="CDD" id="cd08897">
    <property type="entry name" value="SRPBCC_CalC_Aha1-like_4"/>
    <property type="match status" value="1"/>
</dbReference>
<gene>
    <name evidence="3" type="ORF">ABE541_13740</name>
</gene>
<sequence length="141" mass="16185">MIQSTKINVTAIVNAPIEIVWDAWNTPSDIMQWNSADPNWHCPASENDVRVNGKFKNRMEAKDGSFGFDFEGIYDKVELFKELAYSMNDGRKVRTVFTEKDGKTTLSTVFDAESENEVEVQKQGWQAILNSFVKYVESKKY</sequence>
<keyword evidence="4" id="KW-1185">Reference proteome</keyword>
<dbReference type="RefSeq" id="WP_208702249.1">
    <property type="nucleotide sequence ID" value="NZ_JBDJLH010000001.1"/>
</dbReference>
<name>A0ABV0BY85_9SPHI</name>
<dbReference type="Proteomes" id="UP001409291">
    <property type="component" value="Unassembled WGS sequence"/>
</dbReference>
<dbReference type="EMBL" id="JBDJNQ010000006">
    <property type="protein sequence ID" value="MEN5378322.1"/>
    <property type="molecule type" value="Genomic_DNA"/>
</dbReference>